<dbReference type="InParanoid" id="A0A2S8SX07"/>
<reference evidence="1 2" key="1">
    <citation type="journal article" date="2018" name="Syst. Appl. Microbiol.">
        <title>Abditibacterium utsteinense sp. nov., the first cultivated member of candidate phylum FBP, isolated from ice-free Antarctic soil samples.</title>
        <authorList>
            <person name="Tahon G."/>
            <person name="Tytgat B."/>
            <person name="Lebbe L."/>
            <person name="Carlier A."/>
            <person name="Willems A."/>
        </authorList>
    </citation>
    <scope>NUCLEOTIDE SEQUENCE [LARGE SCALE GENOMIC DNA]</scope>
    <source>
        <strain evidence="1 2">LMG 29911</strain>
    </source>
</reference>
<dbReference type="Gene3D" id="2.60.40.4070">
    <property type="match status" value="1"/>
</dbReference>
<dbReference type="AlphaFoldDB" id="A0A2S8SX07"/>
<evidence type="ECO:0000313" key="2">
    <source>
        <dbReference type="Proteomes" id="UP000237684"/>
    </source>
</evidence>
<evidence type="ECO:0000313" key="1">
    <source>
        <dbReference type="EMBL" id="PQV65325.1"/>
    </source>
</evidence>
<gene>
    <name evidence="1" type="ORF">B1R32_10164</name>
</gene>
<dbReference type="EMBL" id="NIGF01000001">
    <property type="protein sequence ID" value="PQV65325.1"/>
    <property type="molecule type" value="Genomic_DNA"/>
</dbReference>
<proteinExistence type="predicted"/>
<sequence>MIWMPFFETPLHFLWKELCALQKINIDSVAEPLNSAPVVETSLWLLSERHFPFKLPLLYMPRLSSLYALAALTFCAAAPLSDAFAAPSNSRSTLSAFKPRTAGALGALGRWRAKSSPVRVRLLPPTSFQHSVQGTRVVSATGQLAFNFDKNKYSAGQINVLSSVVRASYSRLVSIYGEPADEQKGKTITVTDDGVSSAYAPKLNPDAKDGGKILFHYDNGSSAETNQYNFTRSVFLAFQGPNNFSYNFANGDYVEAWQLGMADAAALLFLYQGLSDADKAAFDPSFYVPIYALPVYDLFNRPELGNAYIYPRVAIDQNSRMGDFRAAMAQSAWLKVAIEKPSFFKDFNMAYRAQVGARQAATPNQLRAIAAAVVPQVEGLSFGDWVRRQYVLDNTITVGDKIYAAIVPVPVATQTNEAAGFGVLLEAFHTDKDGDEKRLPGNGTVDAFDENGININAKSFKLNDSNLFDVNIDRFDVGFNNLGNPNRARVTLKFRFKGAQTTAFFPFIGAGSANASKATIYGVSQNGESGSVAISGGVPGETVAVSRGVFAATQNYVGGPRVVSTLTLGGRTFKRNTAWLPGGYRGVAFVLDGATKNDKFTLTTAAGASKTRMISLPVFPTQSDEAEILGFAAQQLKLAKYRPNLSPSTSKTDANGNKILTFGIGVGEYEIYPNISAPMAPGRGYWLGVSDYRRDIGGSEPRTDKPFEIALPGGWNQFGVPFNRAFAPASIQVRYGSFAPIPYGEAVASGLIAPGIWRWQPRGGYARVDTDPNAKLAPFEGFYIFAIPARGLSLVFDPRAGSQARTASTPKDGWSVALAASTNAARDASNHFGISGREAAAKPPVAAPVVTLHFASSGNAASDAGGAGNATGWADSFFVEMAREARWNFSVDGTKRGERVALSWDDLKAVPADVKLVLRDEKLKKNLALFKGGSYKWSSDGAPRQFSVAATRVASAALLIAKAPSNQVSIAVALNLEARGRLEIQTLSGDTVFVLKDGTFAAKTEKFVWNGKRNAFQNAPRGRYRAVWIAATRGDRGAAREFNWR</sequence>
<name>A0A2S8SX07_9BACT</name>
<accession>A0A2S8SX07</accession>
<keyword evidence="2" id="KW-1185">Reference proteome</keyword>
<organism evidence="1 2">
    <name type="scientific">Abditibacterium utsteinense</name>
    <dbReference type="NCBI Taxonomy" id="1960156"/>
    <lineage>
        <taxon>Bacteria</taxon>
        <taxon>Pseudomonadati</taxon>
        <taxon>Abditibacteriota</taxon>
        <taxon>Abditibacteriia</taxon>
        <taxon>Abditibacteriales</taxon>
        <taxon>Abditibacteriaceae</taxon>
        <taxon>Abditibacterium</taxon>
    </lineage>
</organism>
<dbReference type="Proteomes" id="UP000237684">
    <property type="component" value="Unassembled WGS sequence"/>
</dbReference>
<comment type="caution">
    <text evidence="1">The sequence shown here is derived from an EMBL/GenBank/DDBJ whole genome shotgun (WGS) entry which is preliminary data.</text>
</comment>
<protein>
    <submittedName>
        <fullName evidence="1">Uncharacterized protein</fullName>
    </submittedName>
</protein>